<protein>
    <recommendedName>
        <fullName evidence="3">Ig-like domain-containing protein</fullName>
    </recommendedName>
</protein>
<keyword evidence="1" id="KW-0732">Signal</keyword>
<sequence>MKVSLLLVNIFFLSGAAVVQSDCQSESAVIALKVIVQNTNYIQAFTNECEKEGSIVCPTTGEQIFDYSIFWTNSADATYENACNDNGGKFVKSDVTVECEIEDTPLVKMNQFPTCIAKSCDDEAQGVYLSGLAVSASDGLCKIYEPEETPSDISDGFDNTTEESKIMGVAAEDTSSSQTKISRKSIFIAATGVVSVLSMLQ</sequence>
<gene>
    <name evidence="2" type="ORF">CHYS00102_LOCUS29182</name>
</gene>
<dbReference type="AlphaFoldDB" id="A0A7S1G2N6"/>
<feature type="signal peptide" evidence="1">
    <location>
        <begin position="1"/>
        <end position="21"/>
    </location>
</feature>
<evidence type="ECO:0000313" key="2">
    <source>
        <dbReference type="EMBL" id="CAD8901963.1"/>
    </source>
</evidence>
<accession>A0A7S1G2N6</accession>
<evidence type="ECO:0000256" key="1">
    <source>
        <dbReference type="SAM" id="SignalP"/>
    </source>
</evidence>
<evidence type="ECO:0008006" key="3">
    <source>
        <dbReference type="Google" id="ProtNLM"/>
    </source>
</evidence>
<name>A0A7S1G2N6_9STRA</name>
<dbReference type="EMBL" id="HBFR01039916">
    <property type="protein sequence ID" value="CAD8901963.1"/>
    <property type="molecule type" value="Transcribed_RNA"/>
</dbReference>
<feature type="chain" id="PRO_5031026770" description="Ig-like domain-containing protein" evidence="1">
    <location>
        <begin position="22"/>
        <end position="201"/>
    </location>
</feature>
<reference evidence="2" key="1">
    <citation type="submission" date="2021-01" db="EMBL/GenBank/DDBJ databases">
        <authorList>
            <person name="Corre E."/>
            <person name="Pelletier E."/>
            <person name="Niang G."/>
            <person name="Scheremetjew M."/>
            <person name="Finn R."/>
            <person name="Kale V."/>
            <person name="Holt S."/>
            <person name="Cochrane G."/>
            <person name="Meng A."/>
            <person name="Brown T."/>
            <person name="Cohen L."/>
        </authorList>
    </citation>
    <scope>NUCLEOTIDE SEQUENCE</scope>
    <source>
        <strain evidence="2">308</strain>
    </source>
</reference>
<organism evidence="2">
    <name type="scientific">Corethron hystrix</name>
    <dbReference type="NCBI Taxonomy" id="216773"/>
    <lineage>
        <taxon>Eukaryota</taxon>
        <taxon>Sar</taxon>
        <taxon>Stramenopiles</taxon>
        <taxon>Ochrophyta</taxon>
        <taxon>Bacillariophyta</taxon>
        <taxon>Coscinodiscophyceae</taxon>
        <taxon>Corethrophycidae</taxon>
        <taxon>Corethrales</taxon>
        <taxon>Corethraceae</taxon>
        <taxon>Corethron</taxon>
    </lineage>
</organism>
<proteinExistence type="predicted"/>